<proteinExistence type="predicted"/>
<feature type="compositionally biased region" description="Basic and acidic residues" evidence="5">
    <location>
        <begin position="116"/>
        <end position="139"/>
    </location>
</feature>
<dbReference type="PANTHER" id="PTHR45623">
    <property type="entry name" value="CHROMODOMAIN-HELICASE-DNA-BINDING PROTEIN 3-RELATED-RELATED"/>
    <property type="match status" value="1"/>
</dbReference>
<dbReference type="GO" id="GO:0042393">
    <property type="term" value="F:histone binding"/>
    <property type="evidence" value="ECO:0007669"/>
    <property type="project" value="TreeGrafter"/>
</dbReference>
<dbReference type="AlphaFoldDB" id="A0AA89AE94"/>
<comment type="caution">
    <text evidence="8">The sequence shown here is derived from an EMBL/GenBank/DDBJ whole genome shotgun (WGS) entry which is preliminary data.</text>
</comment>
<gene>
    <name evidence="8" type="ORF">RJ639_024071</name>
</gene>
<dbReference type="GO" id="GO:0000785">
    <property type="term" value="C:chromatin"/>
    <property type="evidence" value="ECO:0007669"/>
    <property type="project" value="TreeGrafter"/>
</dbReference>
<evidence type="ECO:0000259" key="6">
    <source>
        <dbReference type="PROSITE" id="PS50013"/>
    </source>
</evidence>
<feature type="compositionally biased region" description="Low complexity" evidence="5">
    <location>
        <begin position="332"/>
        <end position="352"/>
    </location>
</feature>
<comment type="subcellular location">
    <subcellularLocation>
        <location evidence="1">Nucleus</location>
    </subcellularLocation>
</comment>
<sequence>MAFFRNYSNETVAHSVLDEKGQRQSIGNEDVDLMKMDDGEQGVSRGSRLGDEAVVNEVRSSNLQMSKNKTAPAGRWGSTFWKDCQPMRSRCGSESGEESESTSGNKNEEIYDDDVSDGREVRSQSEEDVGQREVNKVPPDEMLSDDYYEQDGDEQNDSLHPGGLNTSVRYDAKPQSRPANVYKNSKASNGVEYGDNDADYEDDDDGEDEDDPDDADFDPGYGTTNDGQGTKDQDEDWDGDDLVEDDNSDVDLYISDEDDSLNKKPRGRQRGKGGRTVKSTRELQSFASCSRRRRGRTSVEEEDSSAKDSDNDSDDDFISMTKRGTHHHRSNGGRSTSTNVSSRNNDIRSSSRSVRKVSYAESEESEELDEGRRKKSQKEEVEEEDGDYIEKVLWHQPKGMAEEAKKNGRSTEPLLLSHLFDTELDWKEIEFLIKWKGQSHLHCQWKSFSELQNLSGFKKVLNYTKRVMEDVKYRMAVSREEIEVHDVSKEMDLDLIKQNSQVERIIADRISKDGSGDVVPEYLVKWQGLSYAEATWEKDLDIAFAQEAIDEYKAREAAVGVQGKMVDLQRRKSKGGKLRDYQLEGLNFLVNSWRNDTNVILADEMGLGKTVQSVSMLGFLQNAQQIHGPFLVVVPLSTLSNWAKEFKKWLPDMNVIIYVGTRASREMLMVLDVKKDKKLISYDMYGVWS</sequence>
<evidence type="ECO:0000256" key="2">
    <source>
        <dbReference type="ARBA" id="ARBA00022741"/>
    </source>
</evidence>
<reference evidence="8" key="1">
    <citation type="submission" date="2022-12" db="EMBL/GenBank/DDBJ databases">
        <title>Draft genome assemblies for two species of Escallonia (Escalloniales).</title>
        <authorList>
            <person name="Chanderbali A."/>
            <person name="Dervinis C."/>
            <person name="Anghel I."/>
            <person name="Soltis D."/>
            <person name="Soltis P."/>
            <person name="Zapata F."/>
        </authorList>
    </citation>
    <scope>NUCLEOTIDE SEQUENCE</scope>
    <source>
        <strain evidence="8">UCBG64.0493</strain>
        <tissue evidence="8">Leaf</tissue>
    </source>
</reference>
<dbReference type="GO" id="GO:0034728">
    <property type="term" value="P:nucleosome organization"/>
    <property type="evidence" value="ECO:0007669"/>
    <property type="project" value="TreeGrafter"/>
</dbReference>
<evidence type="ECO:0000313" key="8">
    <source>
        <dbReference type="EMBL" id="KAK2999535.1"/>
    </source>
</evidence>
<evidence type="ECO:0000256" key="3">
    <source>
        <dbReference type="ARBA" id="ARBA00022840"/>
    </source>
</evidence>
<keyword evidence="3" id="KW-0067">ATP-binding</keyword>
<dbReference type="InterPro" id="IPR027417">
    <property type="entry name" value="P-loop_NTPase"/>
</dbReference>
<dbReference type="Proteomes" id="UP001188597">
    <property type="component" value="Unassembled WGS sequence"/>
</dbReference>
<dbReference type="PANTHER" id="PTHR45623:SF14">
    <property type="entry name" value="CHROMODOMAIN-HELICASE-DNA-BINDING PROTEIN 1"/>
    <property type="match status" value="1"/>
</dbReference>
<feature type="compositionally biased region" description="Acidic residues" evidence="5">
    <location>
        <begin position="233"/>
        <end position="259"/>
    </location>
</feature>
<dbReference type="GO" id="GO:0003682">
    <property type="term" value="F:chromatin binding"/>
    <property type="evidence" value="ECO:0007669"/>
    <property type="project" value="TreeGrafter"/>
</dbReference>
<evidence type="ECO:0000256" key="5">
    <source>
        <dbReference type="SAM" id="MobiDB-lite"/>
    </source>
</evidence>
<dbReference type="GO" id="GO:0140658">
    <property type="term" value="F:ATP-dependent chromatin remodeler activity"/>
    <property type="evidence" value="ECO:0007669"/>
    <property type="project" value="TreeGrafter"/>
</dbReference>
<dbReference type="GO" id="GO:0003677">
    <property type="term" value="F:DNA binding"/>
    <property type="evidence" value="ECO:0007669"/>
    <property type="project" value="TreeGrafter"/>
</dbReference>
<name>A0AA89AE94_9ASTE</name>
<accession>A0AA89AE94</accession>
<feature type="domain" description="Chromo" evidence="6">
    <location>
        <begin position="387"/>
        <end position="466"/>
    </location>
</feature>
<protein>
    <recommendedName>
        <fullName evidence="10">Protein CHROMATIN REMODELING 5</fullName>
    </recommendedName>
</protein>
<dbReference type="CDD" id="cd18659">
    <property type="entry name" value="CD2_tandem"/>
    <property type="match status" value="1"/>
</dbReference>
<dbReference type="GO" id="GO:0005634">
    <property type="term" value="C:nucleus"/>
    <property type="evidence" value="ECO:0007669"/>
    <property type="project" value="UniProtKB-SubCell"/>
</dbReference>
<dbReference type="SMART" id="SM00298">
    <property type="entry name" value="CHROMO"/>
    <property type="match status" value="1"/>
</dbReference>
<feature type="compositionally biased region" description="Polar residues" evidence="5">
    <location>
        <begin position="58"/>
        <end position="69"/>
    </location>
</feature>
<evidence type="ECO:0000256" key="1">
    <source>
        <dbReference type="ARBA" id="ARBA00004123"/>
    </source>
</evidence>
<feature type="compositionally biased region" description="Acidic residues" evidence="5">
    <location>
        <begin position="142"/>
        <end position="156"/>
    </location>
</feature>
<dbReference type="CDD" id="cd18660">
    <property type="entry name" value="CD1_tandem"/>
    <property type="match status" value="1"/>
</dbReference>
<dbReference type="Pfam" id="PF00385">
    <property type="entry name" value="Chromo"/>
    <property type="match status" value="1"/>
</dbReference>
<dbReference type="InterPro" id="IPR000330">
    <property type="entry name" value="SNF2_N"/>
</dbReference>
<evidence type="ECO:0000256" key="4">
    <source>
        <dbReference type="ARBA" id="ARBA00023242"/>
    </source>
</evidence>
<dbReference type="Gene3D" id="2.40.50.40">
    <property type="match status" value="2"/>
</dbReference>
<feature type="compositionally biased region" description="Basic residues" evidence="5">
    <location>
        <begin position="263"/>
        <end position="275"/>
    </location>
</feature>
<dbReference type="Pfam" id="PF00176">
    <property type="entry name" value="SNF2-rel_dom"/>
    <property type="match status" value="1"/>
</dbReference>
<dbReference type="InterPro" id="IPR000953">
    <property type="entry name" value="Chromo/chromo_shadow_dom"/>
</dbReference>
<keyword evidence="9" id="KW-1185">Reference proteome</keyword>
<dbReference type="EMBL" id="JAVXUP010003252">
    <property type="protein sequence ID" value="KAK2999535.1"/>
    <property type="molecule type" value="Genomic_DNA"/>
</dbReference>
<keyword evidence="2" id="KW-0547">Nucleotide-binding</keyword>
<dbReference type="GO" id="GO:0016887">
    <property type="term" value="F:ATP hydrolysis activity"/>
    <property type="evidence" value="ECO:0007669"/>
    <property type="project" value="TreeGrafter"/>
</dbReference>
<dbReference type="SUPFAM" id="SSF54160">
    <property type="entry name" value="Chromo domain-like"/>
    <property type="match status" value="2"/>
</dbReference>
<dbReference type="PROSITE" id="PS51192">
    <property type="entry name" value="HELICASE_ATP_BIND_1"/>
    <property type="match status" value="1"/>
</dbReference>
<dbReference type="Gene3D" id="3.40.50.10810">
    <property type="entry name" value="Tandem AAA-ATPase domain"/>
    <property type="match status" value="1"/>
</dbReference>
<dbReference type="InterPro" id="IPR016197">
    <property type="entry name" value="Chromo-like_dom_sf"/>
</dbReference>
<feature type="compositionally biased region" description="Acidic residues" evidence="5">
    <location>
        <begin position="194"/>
        <end position="217"/>
    </location>
</feature>
<dbReference type="InterPro" id="IPR014001">
    <property type="entry name" value="Helicase_ATP-bd"/>
</dbReference>
<organism evidence="8 9">
    <name type="scientific">Escallonia herrerae</name>
    <dbReference type="NCBI Taxonomy" id="1293975"/>
    <lineage>
        <taxon>Eukaryota</taxon>
        <taxon>Viridiplantae</taxon>
        <taxon>Streptophyta</taxon>
        <taxon>Embryophyta</taxon>
        <taxon>Tracheophyta</taxon>
        <taxon>Spermatophyta</taxon>
        <taxon>Magnoliopsida</taxon>
        <taxon>eudicotyledons</taxon>
        <taxon>Gunneridae</taxon>
        <taxon>Pentapetalae</taxon>
        <taxon>asterids</taxon>
        <taxon>campanulids</taxon>
        <taxon>Escalloniales</taxon>
        <taxon>Escalloniaceae</taxon>
        <taxon>Escallonia</taxon>
    </lineage>
</organism>
<dbReference type="SUPFAM" id="SSF52540">
    <property type="entry name" value="P-loop containing nucleoside triphosphate hydrolases"/>
    <property type="match status" value="1"/>
</dbReference>
<evidence type="ECO:0008006" key="10">
    <source>
        <dbReference type="Google" id="ProtNLM"/>
    </source>
</evidence>
<feature type="domain" description="Chromo" evidence="6">
    <location>
        <begin position="500"/>
        <end position="564"/>
    </location>
</feature>
<keyword evidence="4" id="KW-0539">Nucleus</keyword>
<dbReference type="FunFam" id="2.40.50.40:FF:000032">
    <property type="entry name" value="protein CHROMATIN REMODELING 5 isoform X2"/>
    <property type="match status" value="1"/>
</dbReference>
<dbReference type="PROSITE" id="PS50013">
    <property type="entry name" value="CHROMO_2"/>
    <property type="match status" value="2"/>
</dbReference>
<evidence type="ECO:0000259" key="7">
    <source>
        <dbReference type="PROSITE" id="PS51192"/>
    </source>
</evidence>
<dbReference type="InterPro" id="IPR038718">
    <property type="entry name" value="SNF2-like_sf"/>
</dbReference>
<feature type="domain" description="Helicase ATP-binding" evidence="7">
    <location>
        <begin position="590"/>
        <end position="689"/>
    </location>
</feature>
<dbReference type="GO" id="GO:0005524">
    <property type="term" value="F:ATP binding"/>
    <property type="evidence" value="ECO:0007669"/>
    <property type="project" value="UniProtKB-KW"/>
</dbReference>
<dbReference type="InterPro" id="IPR023780">
    <property type="entry name" value="Chromo_domain"/>
</dbReference>
<evidence type="ECO:0000313" key="9">
    <source>
        <dbReference type="Proteomes" id="UP001188597"/>
    </source>
</evidence>
<feature type="region of interest" description="Disordered" evidence="5">
    <location>
        <begin position="15"/>
        <end position="388"/>
    </location>
</feature>